<feature type="region of interest" description="Disordered" evidence="1">
    <location>
        <begin position="1"/>
        <end position="24"/>
    </location>
</feature>
<organism evidence="2 3">
    <name type="scientific">Oryza sativa subsp. japonica</name>
    <name type="common">Rice</name>
    <dbReference type="NCBI Taxonomy" id="39947"/>
    <lineage>
        <taxon>Eukaryota</taxon>
        <taxon>Viridiplantae</taxon>
        <taxon>Streptophyta</taxon>
        <taxon>Embryophyta</taxon>
        <taxon>Tracheophyta</taxon>
        <taxon>Spermatophyta</taxon>
        <taxon>Magnoliopsida</taxon>
        <taxon>Liliopsida</taxon>
        <taxon>Poales</taxon>
        <taxon>Poaceae</taxon>
        <taxon>BOP clade</taxon>
        <taxon>Oryzoideae</taxon>
        <taxon>Oryzeae</taxon>
        <taxon>Oryzinae</taxon>
        <taxon>Oryza</taxon>
        <taxon>Oryza sativa</taxon>
    </lineage>
</organism>
<evidence type="ECO:0000313" key="2">
    <source>
        <dbReference type="EMBL" id="BAS98206.1"/>
    </source>
</evidence>
<feature type="compositionally biased region" description="Gly residues" evidence="1">
    <location>
        <begin position="9"/>
        <end position="19"/>
    </location>
</feature>
<gene>
    <name evidence="2" type="ordered locus">Os06g0553401</name>
    <name evidence="2" type="ORF">OSNPB_060553401</name>
</gene>
<reference evidence="2 3" key="3">
    <citation type="journal article" date="2013" name="Rice">
        <title>Improvement of the Oryza sativa Nipponbare reference genome using next generation sequence and optical map data.</title>
        <authorList>
            <person name="Kawahara Y."/>
            <person name="de la Bastide M."/>
            <person name="Hamilton J.P."/>
            <person name="Kanamori H."/>
            <person name="McCombie W.R."/>
            <person name="Ouyang S."/>
            <person name="Schwartz D.C."/>
            <person name="Tanaka T."/>
            <person name="Wu J."/>
            <person name="Zhou S."/>
            <person name="Childs K.L."/>
            <person name="Davidson R.M."/>
            <person name="Lin H."/>
            <person name="Quesada-Ocampo L."/>
            <person name="Vaillancourt B."/>
            <person name="Sakai H."/>
            <person name="Lee S.S."/>
            <person name="Kim J."/>
            <person name="Numa H."/>
            <person name="Itoh T."/>
            <person name="Buell C.R."/>
            <person name="Matsumoto T."/>
        </authorList>
    </citation>
    <scope>NUCLEOTIDE SEQUENCE [LARGE SCALE GENOMIC DNA]</scope>
    <source>
        <strain evidence="3">cv. Nipponbare</strain>
    </source>
</reference>
<evidence type="ECO:0000256" key="1">
    <source>
        <dbReference type="SAM" id="MobiDB-lite"/>
    </source>
</evidence>
<reference evidence="3" key="1">
    <citation type="journal article" date="2005" name="Nature">
        <title>The map-based sequence of the rice genome.</title>
        <authorList>
            <consortium name="International rice genome sequencing project (IRGSP)"/>
            <person name="Matsumoto T."/>
            <person name="Wu J."/>
            <person name="Kanamori H."/>
            <person name="Katayose Y."/>
            <person name="Fujisawa M."/>
            <person name="Namiki N."/>
            <person name="Mizuno H."/>
            <person name="Yamamoto K."/>
            <person name="Antonio B.A."/>
            <person name="Baba T."/>
            <person name="Sakata K."/>
            <person name="Nagamura Y."/>
            <person name="Aoki H."/>
            <person name="Arikawa K."/>
            <person name="Arita K."/>
            <person name="Bito T."/>
            <person name="Chiden Y."/>
            <person name="Fujitsuka N."/>
            <person name="Fukunaka R."/>
            <person name="Hamada M."/>
            <person name="Harada C."/>
            <person name="Hayashi A."/>
            <person name="Hijishita S."/>
            <person name="Honda M."/>
            <person name="Hosokawa S."/>
            <person name="Ichikawa Y."/>
            <person name="Idonuma A."/>
            <person name="Iijima M."/>
            <person name="Ikeda M."/>
            <person name="Ikeno M."/>
            <person name="Ito K."/>
            <person name="Ito S."/>
            <person name="Ito T."/>
            <person name="Ito Y."/>
            <person name="Ito Y."/>
            <person name="Iwabuchi A."/>
            <person name="Kamiya K."/>
            <person name="Karasawa W."/>
            <person name="Kurita K."/>
            <person name="Katagiri S."/>
            <person name="Kikuta A."/>
            <person name="Kobayashi H."/>
            <person name="Kobayashi N."/>
            <person name="Machita K."/>
            <person name="Maehara T."/>
            <person name="Masukawa M."/>
            <person name="Mizubayashi T."/>
            <person name="Mukai Y."/>
            <person name="Nagasaki H."/>
            <person name="Nagata Y."/>
            <person name="Naito S."/>
            <person name="Nakashima M."/>
            <person name="Nakama Y."/>
            <person name="Nakamichi Y."/>
            <person name="Nakamura M."/>
            <person name="Meguro A."/>
            <person name="Negishi M."/>
            <person name="Ohta I."/>
            <person name="Ohta T."/>
            <person name="Okamoto M."/>
            <person name="Ono N."/>
            <person name="Saji S."/>
            <person name="Sakaguchi M."/>
            <person name="Sakai K."/>
            <person name="Shibata M."/>
            <person name="Shimokawa T."/>
            <person name="Song J."/>
            <person name="Takazaki Y."/>
            <person name="Terasawa K."/>
            <person name="Tsugane M."/>
            <person name="Tsuji K."/>
            <person name="Ueda S."/>
            <person name="Waki K."/>
            <person name="Yamagata H."/>
            <person name="Yamamoto M."/>
            <person name="Yamamoto S."/>
            <person name="Yamane H."/>
            <person name="Yoshiki S."/>
            <person name="Yoshihara R."/>
            <person name="Yukawa K."/>
            <person name="Zhong H."/>
            <person name="Yano M."/>
            <person name="Yuan Q."/>
            <person name="Ouyang S."/>
            <person name="Liu J."/>
            <person name="Jones K.M."/>
            <person name="Gansberger K."/>
            <person name="Moffat K."/>
            <person name="Hill J."/>
            <person name="Bera J."/>
            <person name="Fadrosh D."/>
            <person name="Jin S."/>
            <person name="Johri S."/>
            <person name="Kim M."/>
            <person name="Overton L."/>
            <person name="Reardon M."/>
            <person name="Tsitrin T."/>
            <person name="Vuong H."/>
            <person name="Weaver B."/>
            <person name="Ciecko A."/>
            <person name="Tallon L."/>
            <person name="Jackson J."/>
            <person name="Pai G."/>
            <person name="Aken S.V."/>
            <person name="Utterback T."/>
            <person name="Reidmuller S."/>
            <person name="Feldblyum T."/>
            <person name="Hsiao J."/>
            <person name="Zismann V."/>
            <person name="Iobst S."/>
            <person name="de Vazeille A.R."/>
            <person name="Buell C.R."/>
            <person name="Ying K."/>
            <person name="Li Y."/>
            <person name="Lu T."/>
            <person name="Huang Y."/>
            <person name="Zhao Q."/>
            <person name="Feng Q."/>
            <person name="Zhang L."/>
            <person name="Zhu J."/>
            <person name="Weng Q."/>
            <person name="Mu J."/>
            <person name="Lu Y."/>
            <person name="Fan D."/>
            <person name="Liu Y."/>
            <person name="Guan J."/>
            <person name="Zhang Y."/>
            <person name="Yu S."/>
            <person name="Liu X."/>
            <person name="Zhang Y."/>
            <person name="Hong G."/>
            <person name="Han B."/>
            <person name="Choisne N."/>
            <person name="Demange N."/>
            <person name="Orjeda G."/>
            <person name="Samain S."/>
            <person name="Cattolico L."/>
            <person name="Pelletier E."/>
            <person name="Couloux A."/>
            <person name="Segurens B."/>
            <person name="Wincker P."/>
            <person name="D'Hont A."/>
            <person name="Scarpelli C."/>
            <person name="Weissenbach J."/>
            <person name="Salanoubat M."/>
            <person name="Quetier F."/>
            <person name="Yu Y."/>
            <person name="Kim H.R."/>
            <person name="Rambo T."/>
            <person name="Currie J."/>
            <person name="Collura K."/>
            <person name="Luo M."/>
            <person name="Yang T."/>
            <person name="Ammiraju J.S.S."/>
            <person name="Engler F."/>
            <person name="Soderlund C."/>
            <person name="Wing R.A."/>
            <person name="Palmer L.E."/>
            <person name="de la Bastide M."/>
            <person name="Spiegel L."/>
            <person name="Nascimento L."/>
            <person name="Zutavern T."/>
            <person name="O'Shaughnessy A."/>
            <person name="Dike S."/>
            <person name="Dedhia N."/>
            <person name="Preston R."/>
            <person name="Balija V."/>
            <person name="McCombie W.R."/>
            <person name="Chow T."/>
            <person name="Chen H."/>
            <person name="Chung M."/>
            <person name="Chen C."/>
            <person name="Shaw J."/>
            <person name="Wu H."/>
            <person name="Hsiao K."/>
            <person name="Chao Y."/>
            <person name="Chu M."/>
            <person name="Cheng C."/>
            <person name="Hour A."/>
            <person name="Lee P."/>
            <person name="Lin S."/>
            <person name="Lin Y."/>
            <person name="Liou J."/>
            <person name="Liu S."/>
            <person name="Hsing Y."/>
            <person name="Raghuvanshi S."/>
            <person name="Mohanty A."/>
            <person name="Bharti A.K."/>
            <person name="Gaur A."/>
            <person name="Gupta V."/>
            <person name="Kumar D."/>
            <person name="Ravi V."/>
            <person name="Vij S."/>
            <person name="Kapur A."/>
            <person name="Khurana P."/>
            <person name="Khurana P."/>
            <person name="Khurana J.P."/>
            <person name="Tyagi A.K."/>
            <person name="Gaikwad K."/>
            <person name="Singh A."/>
            <person name="Dalal V."/>
            <person name="Srivastava S."/>
            <person name="Dixit A."/>
            <person name="Pal A.K."/>
            <person name="Ghazi I.A."/>
            <person name="Yadav M."/>
            <person name="Pandit A."/>
            <person name="Bhargava A."/>
            <person name="Sureshbabu K."/>
            <person name="Batra K."/>
            <person name="Sharma T.R."/>
            <person name="Mohapatra T."/>
            <person name="Singh N.K."/>
            <person name="Messing J."/>
            <person name="Nelson A.B."/>
            <person name="Fuks G."/>
            <person name="Kavchok S."/>
            <person name="Keizer G."/>
            <person name="Linton E."/>
            <person name="Llaca V."/>
            <person name="Song R."/>
            <person name="Tanyolac B."/>
            <person name="Young S."/>
            <person name="Ho-Il K."/>
            <person name="Hahn J.H."/>
            <person name="Sangsakoo G."/>
            <person name="Vanavichit A."/>
            <person name="de Mattos Luiz.A.T."/>
            <person name="Zimmer P.D."/>
            <person name="Malone G."/>
            <person name="Dellagostin O."/>
            <person name="de Oliveira A.C."/>
            <person name="Bevan M."/>
            <person name="Bancroft I."/>
            <person name="Minx P."/>
            <person name="Cordum H."/>
            <person name="Wilson R."/>
            <person name="Cheng Z."/>
            <person name="Jin W."/>
            <person name="Jiang J."/>
            <person name="Leong S.A."/>
            <person name="Iwama H."/>
            <person name="Gojobori T."/>
            <person name="Itoh T."/>
            <person name="Niimura Y."/>
            <person name="Fujii Y."/>
            <person name="Habara T."/>
            <person name="Sakai H."/>
            <person name="Sato Y."/>
            <person name="Wilson G."/>
            <person name="Kumar K."/>
            <person name="McCouch S."/>
            <person name="Juretic N."/>
            <person name="Hoen D."/>
            <person name="Wright S."/>
            <person name="Bruskiewich R."/>
            <person name="Bureau T."/>
            <person name="Miyao A."/>
            <person name="Hirochika H."/>
            <person name="Nishikawa T."/>
            <person name="Kadowaki K."/>
            <person name="Sugiura M."/>
            <person name="Burr B."/>
            <person name="Sasaki T."/>
        </authorList>
    </citation>
    <scope>NUCLEOTIDE SEQUENCE [LARGE SCALE GENOMIC DNA]</scope>
    <source>
        <strain evidence="3">cv. Nipponbare</strain>
    </source>
</reference>
<protein>
    <submittedName>
        <fullName evidence="2">Os06g0553401 protein</fullName>
    </submittedName>
</protein>
<accession>A0A0P0WXM2</accession>
<dbReference type="InParanoid" id="A0A0P0WXM2"/>
<dbReference type="PaxDb" id="39947-A0A0P0WXM2"/>
<dbReference type="Proteomes" id="UP000059680">
    <property type="component" value="Chromosome 6"/>
</dbReference>
<reference evidence="2 3" key="2">
    <citation type="journal article" date="2013" name="Plant Cell Physiol.">
        <title>Rice Annotation Project Database (RAP-DB): an integrative and interactive database for rice genomics.</title>
        <authorList>
            <person name="Sakai H."/>
            <person name="Lee S.S."/>
            <person name="Tanaka T."/>
            <person name="Numa H."/>
            <person name="Kim J."/>
            <person name="Kawahara Y."/>
            <person name="Wakimoto H."/>
            <person name="Yang C.C."/>
            <person name="Iwamoto M."/>
            <person name="Abe T."/>
            <person name="Yamada Y."/>
            <person name="Muto A."/>
            <person name="Inokuchi H."/>
            <person name="Ikemura T."/>
            <person name="Matsumoto T."/>
            <person name="Sasaki T."/>
            <person name="Itoh T."/>
        </authorList>
    </citation>
    <scope>NUCLEOTIDE SEQUENCE [LARGE SCALE GENOMIC DNA]</scope>
    <source>
        <strain evidence="3">cv. Nipponbare</strain>
    </source>
</reference>
<proteinExistence type="predicted"/>
<keyword evidence="3" id="KW-1185">Reference proteome</keyword>
<sequence>MRGNYHPSGSGGGGGGGGGKRWKGKGVTGIQLRWPLGTSLEDSSAALLCHLKKIGWCPRPPPRRCSPRPSSSASDAPICIISSLLSTRHIFPFMCRHR</sequence>
<name>A0A0P0WXM2_ORYSJ</name>
<dbReference type="AlphaFoldDB" id="A0A0P0WXM2"/>
<evidence type="ECO:0000313" key="3">
    <source>
        <dbReference type="Proteomes" id="UP000059680"/>
    </source>
</evidence>
<dbReference type="EMBL" id="AP014962">
    <property type="protein sequence ID" value="BAS98206.1"/>
    <property type="molecule type" value="Genomic_DNA"/>
</dbReference>